<reference evidence="2" key="1">
    <citation type="submission" date="2024-04" db="EMBL/GenBank/DDBJ databases">
        <title>Phylogenomic analyses of a clade within the roseobacter group suggest taxonomic reassignments of species of the genera Aestuariivita, Citreicella, Loktanella, Nautella, Pelagibaca, Ruegeria, Thalassobius, Thiobacimonas and Tropicibacter, and the proposal o.</title>
        <authorList>
            <person name="Jeon C.O."/>
        </authorList>
    </citation>
    <scope>NUCLEOTIDE SEQUENCE [LARGE SCALE GENOMIC DNA]</scope>
    <source>
        <strain evidence="2">BS5-3</strain>
    </source>
</reference>
<proteinExistence type="predicted"/>
<keyword evidence="2" id="KW-1185">Reference proteome</keyword>
<dbReference type="EMBL" id="CP150951">
    <property type="protein sequence ID" value="WZC48309.1"/>
    <property type="molecule type" value="Genomic_DNA"/>
</dbReference>
<gene>
    <name evidence="1" type="ORF">AABB29_15775</name>
</gene>
<dbReference type="Proteomes" id="UP001440612">
    <property type="component" value="Chromosome"/>
</dbReference>
<dbReference type="RefSeq" id="WP_341366426.1">
    <property type="nucleotide sequence ID" value="NZ_CP150951.2"/>
</dbReference>
<accession>A0ABZ2V1M2</accession>
<sequence>MPLQNRVLPTGEIVADPARGTLTGNRGIIHRPNRTLGTSRWSHHAWICCVLDWQGRKRPVMTGRKWTELFFLDEAVAFAAGHRPCGYCRRAAYQQFVTAWTKAAGDRPSAKEMDKVLHCARIIPRSRTQQTYQAPLADLPSGATVLHDNQPHVLGEGRMHPYQPTGYLPAIDRPTTGHTTVLTPRPIVAVLRAGYRPALHPSATL</sequence>
<name>A0ABZ2V1M2_9RHOB</name>
<evidence type="ECO:0000313" key="2">
    <source>
        <dbReference type="Proteomes" id="UP001440612"/>
    </source>
</evidence>
<organism evidence="1 2">
    <name type="scientific">Yoonia phaeophyticola</name>
    <dbReference type="NCBI Taxonomy" id="3137369"/>
    <lineage>
        <taxon>Bacteria</taxon>
        <taxon>Pseudomonadati</taxon>
        <taxon>Pseudomonadota</taxon>
        <taxon>Alphaproteobacteria</taxon>
        <taxon>Rhodobacterales</taxon>
        <taxon>Paracoccaceae</taxon>
        <taxon>Yoonia</taxon>
    </lineage>
</organism>
<evidence type="ECO:0000313" key="1">
    <source>
        <dbReference type="EMBL" id="WZC48309.1"/>
    </source>
</evidence>
<protein>
    <submittedName>
        <fullName evidence="1">Uncharacterized protein</fullName>
    </submittedName>
</protein>